<evidence type="ECO:0000313" key="2">
    <source>
        <dbReference type="Proteomes" id="UP000645676"/>
    </source>
</evidence>
<protein>
    <submittedName>
        <fullName evidence="1">Uncharacterized protein</fullName>
    </submittedName>
</protein>
<dbReference type="AlphaFoldDB" id="A0A832WKF2"/>
<dbReference type="EMBL" id="DUJR01000001">
    <property type="protein sequence ID" value="HII58986.1"/>
    <property type="molecule type" value="Genomic_DNA"/>
</dbReference>
<dbReference type="Proteomes" id="UP000645676">
    <property type="component" value="Unassembled WGS sequence"/>
</dbReference>
<reference evidence="1" key="1">
    <citation type="journal article" date="2020" name="bioRxiv">
        <title>A rank-normalized archaeal taxonomy based on genome phylogeny resolves widespread incomplete and uneven classifications.</title>
        <authorList>
            <person name="Rinke C."/>
            <person name="Chuvochina M."/>
            <person name="Mussig A.J."/>
            <person name="Chaumeil P.-A."/>
            <person name="Waite D.W."/>
            <person name="Whitman W.B."/>
            <person name="Parks D.H."/>
            <person name="Hugenholtz P."/>
        </authorList>
    </citation>
    <scope>NUCLEOTIDE SEQUENCE</scope>
    <source>
        <strain evidence="1">UBA8849</strain>
    </source>
</reference>
<sequence length="165" mass="19092">MNTYLSTLLVLTTIFALSIIAYEWGINIIDTTLNQVSKEKEKNRIEIIKNLINDVIYSGVDSERTFDETKITLKENNVKISNGTKYVSFNITTIEGIDYDVYLEKGTLYIFIYNISAQCPNVYYIKYTNLSIYEFGGNITINYSDNLRHFYVNNSKVYVYSLLMG</sequence>
<dbReference type="OMA" id="MNTYIST"/>
<gene>
    <name evidence="1" type="ORF">HA335_00120</name>
</gene>
<organism evidence="1 2">
    <name type="scientific">Methanocaldococcus jannaschii</name>
    <dbReference type="NCBI Taxonomy" id="2190"/>
    <lineage>
        <taxon>Archaea</taxon>
        <taxon>Methanobacteriati</taxon>
        <taxon>Methanobacteriota</taxon>
        <taxon>Methanomada group</taxon>
        <taxon>Methanococci</taxon>
        <taxon>Methanococcales</taxon>
        <taxon>Methanocaldococcaceae</taxon>
        <taxon>Methanocaldococcus</taxon>
    </lineage>
</organism>
<evidence type="ECO:0000313" key="1">
    <source>
        <dbReference type="EMBL" id="HII58986.1"/>
    </source>
</evidence>
<name>A0A832WKF2_9EURY</name>
<comment type="caution">
    <text evidence="1">The sequence shown here is derived from an EMBL/GenBank/DDBJ whole genome shotgun (WGS) entry which is preliminary data.</text>
</comment>
<dbReference type="RefSeq" id="WP_010870805.1">
    <property type="nucleotide sequence ID" value="NC_000909.1"/>
</dbReference>
<accession>A0A832WKF2</accession>
<proteinExistence type="predicted"/>